<dbReference type="OrthoDB" id="9794330at2"/>
<dbReference type="InterPro" id="IPR011991">
    <property type="entry name" value="ArsR-like_HTH"/>
</dbReference>
<dbReference type="Proteomes" id="UP000184536">
    <property type="component" value="Unassembled WGS sequence"/>
</dbReference>
<protein>
    <submittedName>
        <fullName evidence="6">Cadmium-sensing regulator, CadC</fullName>
    </submittedName>
</protein>
<dbReference type="PROSITE" id="PS00846">
    <property type="entry name" value="HTH_ARSR_1"/>
    <property type="match status" value="1"/>
</dbReference>
<dbReference type="PANTHER" id="PTHR43132">
    <property type="entry name" value="ARSENICAL RESISTANCE OPERON REPRESSOR ARSR-RELATED"/>
    <property type="match status" value="1"/>
</dbReference>
<organism evidence="6 7">
    <name type="scientific">Geosporobacter subterraneus DSM 17957</name>
    <dbReference type="NCBI Taxonomy" id="1121919"/>
    <lineage>
        <taxon>Bacteria</taxon>
        <taxon>Bacillati</taxon>
        <taxon>Bacillota</taxon>
        <taxon>Clostridia</taxon>
        <taxon>Peptostreptococcales</taxon>
        <taxon>Thermotaleaceae</taxon>
        <taxon>Geosporobacter</taxon>
    </lineage>
</organism>
<dbReference type="EMBL" id="FQZV01000018">
    <property type="protein sequence ID" value="SHJ23969.1"/>
    <property type="molecule type" value="Genomic_DNA"/>
</dbReference>
<accession>A0A1M6HP53</accession>
<proteinExistence type="predicted"/>
<dbReference type="SUPFAM" id="SSF46785">
    <property type="entry name" value="Winged helix' DNA-binding domain"/>
    <property type="match status" value="1"/>
</dbReference>
<keyword evidence="2" id="KW-0238">DNA-binding</keyword>
<feature type="domain" description="HTH arsR-type" evidence="5">
    <location>
        <begin position="28"/>
        <end position="122"/>
    </location>
</feature>
<dbReference type="Pfam" id="PF01022">
    <property type="entry name" value="HTH_5"/>
    <property type="match status" value="1"/>
</dbReference>
<name>A0A1M6HP53_9FIRM</name>
<dbReference type="PROSITE" id="PS50987">
    <property type="entry name" value="HTH_ARSR_2"/>
    <property type="match status" value="1"/>
</dbReference>
<dbReference type="RefSeq" id="WP_110940761.1">
    <property type="nucleotide sequence ID" value="NZ_FQZV01000018.1"/>
</dbReference>
<gene>
    <name evidence="6" type="ORF">SAMN02745975_01586</name>
</gene>
<dbReference type="InterPro" id="IPR036388">
    <property type="entry name" value="WH-like_DNA-bd_sf"/>
</dbReference>
<dbReference type="AlphaFoldDB" id="A0A1M6HP53"/>
<dbReference type="GO" id="GO:0003677">
    <property type="term" value="F:DNA binding"/>
    <property type="evidence" value="ECO:0007669"/>
    <property type="project" value="UniProtKB-KW"/>
</dbReference>
<evidence type="ECO:0000256" key="2">
    <source>
        <dbReference type="ARBA" id="ARBA00023125"/>
    </source>
</evidence>
<dbReference type="PRINTS" id="PR00778">
    <property type="entry name" value="HTHARSR"/>
</dbReference>
<reference evidence="7" key="1">
    <citation type="submission" date="2016-11" db="EMBL/GenBank/DDBJ databases">
        <authorList>
            <person name="Varghese N."/>
            <person name="Submissions S."/>
        </authorList>
    </citation>
    <scope>NUCLEOTIDE SEQUENCE [LARGE SCALE GENOMIC DNA]</scope>
    <source>
        <strain evidence="7">DSM 17957</strain>
    </source>
</reference>
<dbReference type="InterPro" id="IPR001845">
    <property type="entry name" value="HTH_ArsR_DNA-bd_dom"/>
</dbReference>
<dbReference type="InterPro" id="IPR051011">
    <property type="entry name" value="Metal_resp_trans_reg"/>
</dbReference>
<sequence length="124" mass="14091">MANLNQSSEDITCQVWFCDEEKVQQIQAELEGVDGMSLILKALADDTRVKIAYALSKTEMCVCDVAKLIGASSNVASYHLRTLNHLGLARYRKDGKMVYYSLADEHIANLVREVFEYARERSRR</sequence>
<evidence type="ECO:0000259" key="5">
    <source>
        <dbReference type="PROSITE" id="PS50987"/>
    </source>
</evidence>
<evidence type="ECO:0000313" key="7">
    <source>
        <dbReference type="Proteomes" id="UP000184536"/>
    </source>
</evidence>
<dbReference type="GO" id="GO:0046686">
    <property type="term" value="P:response to cadmium ion"/>
    <property type="evidence" value="ECO:0007669"/>
    <property type="project" value="UniProtKB-KW"/>
</dbReference>
<evidence type="ECO:0000256" key="1">
    <source>
        <dbReference type="ARBA" id="ARBA00023015"/>
    </source>
</evidence>
<dbReference type="Gene3D" id="1.10.10.10">
    <property type="entry name" value="Winged helix-like DNA-binding domain superfamily/Winged helix DNA-binding domain"/>
    <property type="match status" value="1"/>
</dbReference>
<dbReference type="PANTHER" id="PTHR43132:SF6">
    <property type="entry name" value="HTH-TYPE TRANSCRIPTIONAL REPRESSOR CZRA"/>
    <property type="match status" value="1"/>
</dbReference>
<dbReference type="InterPro" id="IPR036390">
    <property type="entry name" value="WH_DNA-bd_sf"/>
</dbReference>
<evidence type="ECO:0000256" key="3">
    <source>
        <dbReference type="ARBA" id="ARBA00023163"/>
    </source>
</evidence>
<dbReference type="InterPro" id="IPR018334">
    <property type="entry name" value="ArsR_HTH"/>
</dbReference>
<dbReference type="NCBIfam" id="NF033788">
    <property type="entry name" value="HTH_metalloreg"/>
    <property type="match status" value="1"/>
</dbReference>
<keyword evidence="3" id="KW-0804">Transcription</keyword>
<evidence type="ECO:0000256" key="4">
    <source>
        <dbReference type="ARBA" id="ARBA00043263"/>
    </source>
</evidence>
<dbReference type="CDD" id="cd00090">
    <property type="entry name" value="HTH_ARSR"/>
    <property type="match status" value="1"/>
</dbReference>
<keyword evidence="1" id="KW-0805">Transcription regulation</keyword>
<dbReference type="GO" id="GO:0003700">
    <property type="term" value="F:DNA-binding transcription factor activity"/>
    <property type="evidence" value="ECO:0007669"/>
    <property type="project" value="InterPro"/>
</dbReference>
<dbReference type="SMART" id="SM00418">
    <property type="entry name" value="HTH_ARSR"/>
    <property type="match status" value="1"/>
</dbReference>
<dbReference type="STRING" id="1121919.SAMN02745975_01586"/>
<evidence type="ECO:0000313" key="6">
    <source>
        <dbReference type="EMBL" id="SHJ23969.1"/>
    </source>
</evidence>
<keyword evidence="4" id="KW-0105">Cadmium resistance</keyword>
<keyword evidence="7" id="KW-1185">Reference proteome</keyword>